<dbReference type="Proteomes" id="UP000054477">
    <property type="component" value="Unassembled WGS sequence"/>
</dbReference>
<organism evidence="1 2">
    <name type="scientific">Laccaria amethystina LaAM-08-1</name>
    <dbReference type="NCBI Taxonomy" id="1095629"/>
    <lineage>
        <taxon>Eukaryota</taxon>
        <taxon>Fungi</taxon>
        <taxon>Dikarya</taxon>
        <taxon>Basidiomycota</taxon>
        <taxon>Agaricomycotina</taxon>
        <taxon>Agaricomycetes</taxon>
        <taxon>Agaricomycetidae</taxon>
        <taxon>Agaricales</taxon>
        <taxon>Agaricineae</taxon>
        <taxon>Hydnangiaceae</taxon>
        <taxon>Laccaria</taxon>
    </lineage>
</organism>
<accession>A0A0C9WM99</accession>
<evidence type="ECO:0000313" key="2">
    <source>
        <dbReference type="Proteomes" id="UP000054477"/>
    </source>
</evidence>
<reference evidence="2" key="2">
    <citation type="submission" date="2015-01" db="EMBL/GenBank/DDBJ databases">
        <title>Evolutionary Origins and Diversification of the Mycorrhizal Mutualists.</title>
        <authorList>
            <consortium name="DOE Joint Genome Institute"/>
            <consortium name="Mycorrhizal Genomics Consortium"/>
            <person name="Kohler A."/>
            <person name="Kuo A."/>
            <person name="Nagy L.G."/>
            <person name="Floudas D."/>
            <person name="Copeland A."/>
            <person name="Barry K.W."/>
            <person name="Cichocki N."/>
            <person name="Veneault-Fourrey C."/>
            <person name="LaButti K."/>
            <person name="Lindquist E.A."/>
            <person name="Lipzen A."/>
            <person name="Lundell T."/>
            <person name="Morin E."/>
            <person name="Murat C."/>
            <person name="Riley R."/>
            <person name="Ohm R."/>
            <person name="Sun H."/>
            <person name="Tunlid A."/>
            <person name="Henrissat B."/>
            <person name="Grigoriev I.V."/>
            <person name="Hibbett D.S."/>
            <person name="Martin F."/>
        </authorList>
    </citation>
    <scope>NUCLEOTIDE SEQUENCE [LARGE SCALE GENOMIC DNA]</scope>
    <source>
        <strain evidence="2">LaAM-08-1</strain>
    </source>
</reference>
<keyword evidence="2" id="KW-1185">Reference proteome</keyword>
<dbReference type="EMBL" id="KN839074">
    <property type="protein sequence ID" value="KIJ90970.1"/>
    <property type="molecule type" value="Genomic_DNA"/>
</dbReference>
<evidence type="ECO:0000313" key="1">
    <source>
        <dbReference type="EMBL" id="KIJ90970.1"/>
    </source>
</evidence>
<dbReference type="AlphaFoldDB" id="A0A0C9WM99"/>
<protein>
    <submittedName>
        <fullName evidence="1">Unplaced genomic scaffold K443scaffold_539, whole genome shotgun sequence</fullName>
    </submittedName>
</protein>
<name>A0A0C9WM99_9AGAR</name>
<gene>
    <name evidence="1" type="ORF">K443DRAFT_115810</name>
</gene>
<dbReference type="HOGENOM" id="CLU_2133919_0_0_1"/>
<sequence length="113" mass="12935">MILPSFPGPPWPTRHAHLYPFVHRLTKEILLWCNPFNELASIPSSLIQHQLFPSGHRQTSHIHRSFDQLVRPSLSSSEARSLLRASRSPHSRRSVCRYIHGIPPNGPNLVHNI</sequence>
<proteinExistence type="predicted"/>
<reference evidence="1 2" key="1">
    <citation type="submission" date="2014-04" db="EMBL/GenBank/DDBJ databases">
        <authorList>
            <consortium name="DOE Joint Genome Institute"/>
            <person name="Kuo A."/>
            <person name="Kohler A."/>
            <person name="Nagy L.G."/>
            <person name="Floudas D."/>
            <person name="Copeland A."/>
            <person name="Barry K.W."/>
            <person name="Cichocki N."/>
            <person name="Veneault-Fourrey C."/>
            <person name="LaButti K."/>
            <person name="Lindquist E.A."/>
            <person name="Lipzen A."/>
            <person name="Lundell T."/>
            <person name="Morin E."/>
            <person name="Murat C."/>
            <person name="Sun H."/>
            <person name="Tunlid A."/>
            <person name="Henrissat B."/>
            <person name="Grigoriev I.V."/>
            <person name="Hibbett D.S."/>
            <person name="Martin F."/>
            <person name="Nordberg H.P."/>
            <person name="Cantor M.N."/>
            <person name="Hua S.X."/>
        </authorList>
    </citation>
    <scope>NUCLEOTIDE SEQUENCE [LARGE SCALE GENOMIC DNA]</scope>
    <source>
        <strain evidence="1 2">LaAM-08-1</strain>
    </source>
</reference>